<evidence type="ECO:0000313" key="1">
    <source>
        <dbReference type="EMBL" id="PIR87873.1"/>
    </source>
</evidence>
<proteinExistence type="predicted"/>
<dbReference type="AlphaFoldDB" id="A0A2H0UNA1"/>
<protein>
    <submittedName>
        <fullName evidence="1">Uncharacterized protein</fullName>
    </submittedName>
</protein>
<name>A0A2H0UNA1_9BACT</name>
<gene>
    <name evidence="1" type="ORF">COU10_02155</name>
</gene>
<dbReference type="Proteomes" id="UP000230903">
    <property type="component" value="Unassembled WGS sequence"/>
</dbReference>
<organism evidence="1 2">
    <name type="scientific">Candidatus Harrisonbacteria bacterium CG10_big_fil_rev_8_21_14_0_10_45_28</name>
    <dbReference type="NCBI Taxonomy" id="1974586"/>
    <lineage>
        <taxon>Bacteria</taxon>
        <taxon>Candidatus Harrisoniibacteriota</taxon>
    </lineage>
</organism>
<reference evidence="2" key="1">
    <citation type="submission" date="2017-09" db="EMBL/GenBank/DDBJ databases">
        <title>Depth-based differentiation of microbial function through sediment-hosted aquifers and enrichment of novel symbionts in the deep terrestrial subsurface.</title>
        <authorList>
            <person name="Probst A.J."/>
            <person name="Ladd B."/>
            <person name="Jarett J.K."/>
            <person name="Geller-Mcgrath D.E."/>
            <person name="Sieber C.M.K."/>
            <person name="Emerson J.B."/>
            <person name="Anantharaman K."/>
            <person name="Thomas B.C."/>
            <person name="Malmstrom R."/>
            <person name="Stieglmeier M."/>
            <person name="Klingl A."/>
            <person name="Woyke T."/>
            <person name="Ryan C.M."/>
            <person name="Banfield J.F."/>
        </authorList>
    </citation>
    <scope>NUCLEOTIDE SEQUENCE [LARGE SCALE GENOMIC DNA]</scope>
</reference>
<comment type="caution">
    <text evidence="1">The sequence shown here is derived from an EMBL/GenBank/DDBJ whole genome shotgun (WGS) entry which is preliminary data.</text>
</comment>
<sequence>MKKVFWFLVIILVLVLLIMFFSRSNDTQINGDVTDDGEVAVVEGEAMVLSVEIFILESMPIQIKAVVRGDFADGCTEMGEISQSFENNVFIVKMLTVRERDAMCTEALVPFSETITLENTVGLKAGEYSVLVNGVEDKFTLDADNTPAKGSAL</sequence>
<dbReference type="EMBL" id="PFBC01000035">
    <property type="protein sequence ID" value="PIR87873.1"/>
    <property type="molecule type" value="Genomic_DNA"/>
</dbReference>
<evidence type="ECO:0000313" key="2">
    <source>
        <dbReference type="Proteomes" id="UP000230903"/>
    </source>
</evidence>
<accession>A0A2H0UNA1</accession>